<evidence type="ECO:0000313" key="14">
    <source>
        <dbReference type="Proteomes" id="UP001165427"/>
    </source>
</evidence>
<dbReference type="RefSeq" id="WP_246912877.1">
    <property type="nucleotide sequence ID" value="NZ_JALJRB010000024.1"/>
</dbReference>
<dbReference type="InterPro" id="IPR024517">
    <property type="entry name" value="Glycogen_phosphorylase_DUF3417"/>
</dbReference>
<dbReference type="InterPro" id="IPR011834">
    <property type="entry name" value="Agluc_phsphrylas"/>
</dbReference>
<dbReference type="AlphaFoldDB" id="A0AA41R6V8"/>
<evidence type="ECO:0000256" key="7">
    <source>
        <dbReference type="ARBA" id="ARBA00022679"/>
    </source>
</evidence>
<evidence type="ECO:0000313" key="13">
    <source>
        <dbReference type="EMBL" id="MCJ8502315.1"/>
    </source>
</evidence>
<dbReference type="Pfam" id="PF00343">
    <property type="entry name" value="Phosphorylase"/>
    <property type="match status" value="1"/>
</dbReference>
<dbReference type="GO" id="GO:0008184">
    <property type="term" value="F:glycogen phosphorylase activity"/>
    <property type="evidence" value="ECO:0007669"/>
    <property type="project" value="InterPro"/>
</dbReference>
<comment type="function">
    <text evidence="10">Phosphorylase is an important allosteric enzyme in carbohydrate metabolism. Enzymes from different sources differ in their regulatory mechanisms and in their natural substrates. However, all known phosphorylases share catalytic and structural properties.</text>
</comment>
<evidence type="ECO:0000256" key="9">
    <source>
        <dbReference type="ARBA" id="ARBA00023277"/>
    </source>
</evidence>
<dbReference type="InterPro" id="IPR035090">
    <property type="entry name" value="Pyridoxal_P_attach_site"/>
</dbReference>
<keyword evidence="7" id="KW-0808">Transferase</keyword>
<dbReference type="InterPro" id="IPR052182">
    <property type="entry name" value="Glycogen/Maltodextrin_Phosph"/>
</dbReference>
<dbReference type="SUPFAM" id="SSF53756">
    <property type="entry name" value="UDP-Glycosyltransferase/glycogen phosphorylase"/>
    <property type="match status" value="1"/>
</dbReference>
<dbReference type="PANTHER" id="PTHR42655">
    <property type="entry name" value="GLYCOGEN PHOSPHORYLASE"/>
    <property type="match status" value="1"/>
</dbReference>
<comment type="catalytic activity">
    <reaction evidence="1">
        <text>[(1-&gt;4)-alpha-D-glucosyl](n) + phosphate = [(1-&gt;4)-alpha-D-glucosyl](n-1) + alpha-D-glucose 1-phosphate</text>
        <dbReference type="Rhea" id="RHEA:41732"/>
        <dbReference type="Rhea" id="RHEA-COMP:9584"/>
        <dbReference type="Rhea" id="RHEA-COMP:9586"/>
        <dbReference type="ChEBI" id="CHEBI:15444"/>
        <dbReference type="ChEBI" id="CHEBI:43474"/>
        <dbReference type="ChEBI" id="CHEBI:58601"/>
        <dbReference type="EC" id="2.4.1.1"/>
    </reaction>
</comment>
<evidence type="ECO:0000256" key="5">
    <source>
        <dbReference type="ARBA" id="ARBA00022533"/>
    </source>
</evidence>
<dbReference type="GO" id="GO:0005975">
    <property type="term" value="P:carbohydrate metabolic process"/>
    <property type="evidence" value="ECO:0007669"/>
    <property type="project" value="InterPro"/>
</dbReference>
<evidence type="ECO:0000256" key="2">
    <source>
        <dbReference type="ARBA" id="ARBA00001933"/>
    </source>
</evidence>
<evidence type="ECO:0000256" key="3">
    <source>
        <dbReference type="ARBA" id="ARBA00006047"/>
    </source>
</evidence>
<comment type="similarity">
    <text evidence="3">Belongs to the glycogen phosphorylase family.</text>
</comment>
<keyword evidence="8 11" id="KW-0663">Pyridoxal phosphate</keyword>
<comment type="caution">
    <text evidence="13">The sequence shown here is derived from an EMBL/GenBank/DDBJ whole genome shotgun (WGS) entry which is preliminary data.</text>
</comment>
<dbReference type="Gene3D" id="3.40.50.2000">
    <property type="entry name" value="Glycogen Phosphorylase B"/>
    <property type="match status" value="3"/>
</dbReference>
<feature type="domain" description="DUF3417" evidence="12">
    <location>
        <begin position="13"/>
        <end position="120"/>
    </location>
</feature>
<reference evidence="13" key="1">
    <citation type="submission" date="2022-04" db="EMBL/GenBank/DDBJ databases">
        <title>Desulfatitalea alkaliphila sp. nov., a novel anaerobic sulfate-reducing bacterium isolated from terrestrial mud volcano, Taman Peninsula, Russia.</title>
        <authorList>
            <person name="Khomyakova M.A."/>
            <person name="Merkel A.Y."/>
            <person name="Slobodkin A.I."/>
        </authorList>
    </citation>
    <scope>NUCLEOTIDE SEQUENCE</scope>
    <source>
        <strain evidence="13">M08but</strain>
    </source>
</reference>
<sequence>MKHIHAFQVFPKLPGSLNFLGVLSRNMWWSWKPDAIELFRRVDPRLWEASGRNPIVFATQVSQQRLQKLAADDSFLAHLDRVRQQFKERVLASPDLAENPYSGGARIAYFSMEFGIHESLPLFAGGLGVLAGDHLKSASHMGLPMVAVGLLYRQGYFRQLLDPNGWQQETYPETDIYTLPLTRVKTGNGDLRISVPHPNGEMLADVWKIMIGRVPLILLDTNVVENPPAVREVTARLYNSEPGVRLAQEVLLGIGGMRALTAMGIEPTICHMNEGHSAFANVERLIQVMERHHLDIPTAMEVVARTSVFTTHTPVPAGHDEFPLDQVQPYIKPLAKQLRVNEEEVLSWGCTGNSTIPHGPFSMLILGLRFSQHCNGVSRLHGHVARRMWRHVWPGHNDSDVPITHVTNGVHVSSFIAPEVVMLFERYLGPEWHYSSRKPENIERIDEIYDEELWRAHEMSRTRLISKVRELLVNQYARRNAPIAVVRAAENALDPERLTLGFSRRFTTYKRANLILRDPERLKAMLVDKERPVQILFAGKAHPQDNEGKDLIRNIVQFAKHHDVRSQIVFIEDYDMGIARYLVQGVDVWLNTPRRPLEACGTSGMKAAMNGALNLSILDGWWDEGYTPERGWRIGSGAEYPDPAYQDAVEAQALYNVLENDVIPCFYNRTTGNMPTEWLAKMKASMKMAMAQFCSHRMVNEYQQRFYVPGVRRHRELLADNAAEAQRLSVLHQRLKSLWQEVRVEMPDRDHEGPFQVEDSFTVSTVVHLGALTPEEVDVELYYGRMQRTNDLEEGLTQPMEVVETRGGGTFLYRCTVRCDDSGRYGFTVRVVPRADDWIRFSPGLLTWA</sequence>
<name>A0AA41R6V8_9BACT</name>
<dbReference type="Pfam" id="PF11897">
    <property type="entry name" value="DUF3417"/>
    <property type="match status" value="1"/>
</dbReference>
<evidence type="ECO:0000256" key="10">
    <source>
        <dbReference type="ARBA" id="ARBA00025174"/>
    </source>
</evidence>
<keyword evidence="5" id="KW-0021">Allosteric enzyme</keyword>
<evidence type="ECO:0000256" key="8">
    <source>
        <dbReference type="ARBA" id="ARBA00022898"/>
    </source>
</evidence>
<dbReference type="NCBIfam" id="TIGR02094">
    <property type="entry name" value="more_P_ylases"/>
    <property type="match status" value="1"/>
</dbReference>
<keyword evidence="9" id="KW-0119">Carbohydrate metabolism</keyword>
<keyword evidence="14" id="KW-1185">Reference proteome</keyword>
<dbReference type="GO" id="GO:0030170">
    <property type="term" value="F:pyridoxal phosphate binding"/>
    <property type="evidence" value="ECO:0007669"/>
    <property type="project" value="InterPro"/>
</dbReference>
<gene>
    <name evidence="13" type="primary">glgP</name>
    <name evidence="13" type="ORF">MRX98_17150</name>
</gene>
<evidence type="ECO:0000256" key="11">
    <source>
        <dbReference type="PIRSR" id="PIRSR000460-1"/>
    </source>
</evidence>
<proteinExistence type="inferred from homology"/>
<protein>
    <recommendedName>
        <fullName evidence="4">glycogen phosphorylase</fullName>
        <ecNumber evidence="4">2.4.1.1</ecNumber>
    </recommendedName>
</protein>
<keyword evidence="6" id="KW-0328">Glycosyltransferase</keyword>
<evidence type="ECO:0000256" key="6">
    <source>
        <dbReference type="ARBA" id="ARBA00022676"/>
    </source>
</evidence>
<dbReference type="Proteomes" id="UP001165427">
    <property type="component" value="Unassembled WGS sequence"/>
</dbReference>
<organism evidence="13 14">
    <name type="scientific">Desulfatitalea alkaliphila</name>
    <dbReference type="NCBI Taxonomy" id="2929485"/>
    <lineage>
        <taxon>Bacteria</taxon>
        <taxon>Pseudomonadati</taxon>
        <taxon>Thermodesulfobacteriota</taxon>
        <taxon>Desulfobacteria</taxon>
        <taxon>Desulfobacterales</taxon>
        <taxon>Desulfosarcinaceae</taxon>
        <taxon>Desulfatitalea</taxon>
    </lineage>
</organism>
<dbReference type="EMBL" id="JALJRB010000024">
    <property type="protein sequence ID" value="MCJ8502315.1"/>
    <property type="molecule type" value="Genomic_DNA"/>
</dbReference>
<dbReference type="EC" id="2.4.1.1" evidence="4"/>
<dbReference type="PROSITE" id="PS00102">
    <property type="entry name" value="PHOSPHORYLASE"/>
    <property type="match status" value="1"/>
</dbReference>
<dbReference type="InterPro" id="IPR000811">
    <property type="entry name" value="Glyco_trans_35"/>
</dbReference>
<evidence type="ECO:0000256" key="4">
    <source>
        <dbReference type="ARBA" id="ARBA00012591"/>
    </source>
</evidence>
<dbReference type="PIRSF" id="PIRSF000460">
    <property type="entry name" value="Pprylas_GlgP"/>
    <property type="match status" value="1"/>
</dbReference>
<dbReference type="PANTHER" id="PTHR42655:SF1">
    <property type="entry name" value="GLYCOGEN PHOSPHORYLASE"/>
    <property type="match status" value="1"/>
</dbReference>
<evidence type="ECO:0000256" key="1">
    <source>
        <dbReference type="ARBA" id="ARBA00001275"/>
    </source>
</evidence>
<evidence type="ECO:0000259" key="12">
    <source>
        <dbReference type="Pfam" id="PF11897"/>
    </source>
</evidence>
<feature type="modified residue" description="N6-(pyridoxal phosphate)lysine" evidence="11">
    <location>
        <position position="606"/>
    </location>
</feature>
<comment type="cofactor">
    <cofactor evidence="2">
        <name>pyridoxal 5'-phosphate</name>
        <dbReference type="ChEBI" id="CHEBI:597326"/>
    </cofactor>
</comment>
<accession>A0AA41R6V8</accession>